<protein>
    <submittedName>
        <fullName evidence="1">Uncharacterized protein</fullName>
    </submittedName>
</protein>
<name>A0A1Q3B123_CEPFO</name>
<dbReference type="Proteomes" id="UP000187406">
    <property type="component" value="Unassembled WGS sequence"/>
</dbReference>
<comment type="caution">
    <text evidence="1">The sequence shown here is derived from an EMBL/GenBank/DDBJ whole genome shotgun (WGS) entry which is preliminary data.</text>
</comment>
<keyword evidence="2" id="KW-1185">Reference proteome</keyword>
<dbReference type="EMBL" id="BDDD01000218">
    <property type="protein sequence ID" value="GAV61669.1"/>
    <property type="molecule type" value="Genomic_DNA"/>
</dbReference>
<organism evidence="1 2">
    <name type="scientific">Cephalotus follicularis</name>
    <name type="common">Albany pitcher plant</name>
    <dbReference type="NCBI Taxonomy" id="3775"/>
    <lineage>
        <taxon>Eukaryota</taxon>
        <taxon>Viridiplantae</taxon>
        <taxon>Streptophyta</taxon>
        <taxon>Embryophyta</taxon>
        <taxon>Tracheophyta</taxon>
        <taxon>Spermatophyta</taxon>
        <taxon>Magnoliopsida</taxon>
        <taxon>eudicotyledons</taxon>
        <taxon>Gunneridae</taxon>
        <taxon>Pentapetalae</taxon>
        <taxon>rosids</taxon>
        <taxon>fabids</taxon>
        <taxon>Oxalidales</taxon>
        <taxon>Cephalotaceae</taxon>
        <taxon>Cephalotus</taxon>
    </lineage>
</organism>
<sequence>MKKEKEPTRLARIVGSGEFISGEGFNQESSLKRVRHTYWRSHYGALMNLMLLISD</sequence>
<evidence type="ECO:0000313" key="1">
    <source>
        <dbReference type="EMBL" id="GAV61669.1"/>
    </source>
</evidence>
<dbReference type="AlphaFoldDB" id="A0A1Q3B123"/>
<dbReference type="InParanoid" id="A0A1Q3B123"/>
<evidence type="ECO:0000313" key="2">
    <source>
        <dbReference type="Proteomes" id="UP000187406"/>
    </source>
</evidence>
<dbReference type="OrthoDB" id="6621980at2759"/>
<accession>A0A1Q3B123</accession>
<reference evidence="2" key="1">
    <citation type="submission" date="2016-04" db="EMBL/GenBank/DDBJ databases">
        <title>Cephalotus genome sequencing.</title>
        <authorList>
            <person name="Fukushima K."/>
            <person name="Hasebe M."/>
            <person name="Fang X."/>
        </authorList>
    </citation>
    <scope>NUCLEOTIDE SEQUENCE [LARGE SCALE GENOMIC DNA]</scope>
    <source>
        <strain evidence="2">cv. St1</strain>
    </source>
</reference>
<gene>
    <name evidence="1" type="ORF">CFOL_v3_05196</name>
</gene>
<proteinExistence type="predicted"/>